<evidence type="ECO:0008006" key="13">
    <source>
        <dbReference type="Google" id="ProtNLM"/>
    </source>
</evidence>
<evidence type="ECO:0000256" key="3">
    <source>
        <dbReference type="ARBA" id="ARBA00022617"/>
    </source>
</evidence>
<keyword evidence="4 8" id="KW-0479">Metal-binding</keyword>
<dbReference type="InterPro" id="IPR050121">
    <property type="entry name" value="Cytochrome_P450_monoxygenase"/>
</dbReference>
<dbReference type="InterPro" id="IPR036396">
    <property type="entry name" value="Cyt_P450_sf"/>
</dbReference>
<dbReference type="GO" id="GO:0016705">
    <property type="term" value="F:oxidoreductase activity, acting on paired donors, with incorporation or reduction of molecular oxygen"/>
    <property type="evidence" value="ECO:0007669"/>
    <property type="project" value="InterPro"/>
</dbReference>
<dbReference type="HOGENOM" id="CLU_001570_14_11_1"/>
<dbReference type="STRING" id="1182544.W9VPJ9"/>
<dbReference type="PANTHER" id="PTHR24305">
    <property type="entry name" value="CYTOCHROME P450"/>
    <property type="match status" value="1"/>
</dbReference>
<dbReference type="InterPro" id="IPR002403">
    <property type="entry name" value="Cyt_P450_E_grp-IV"/>
</dbReference>
<organism evidence="11 12">
    <name type="scientific">Cladophialophora yegresii CBS 114405</name>
    <dbReference type="NCBI Taxonomy" id="1182544"/>
    <lineage>
        <taxon>Eukaryota</taxon>
        <taxon>Fungi</taxon>
        <taxon>Dikarya</taxon>
        <taxon>Ascomycota</taxon>
        <taxon>Pezizomycotina</taxon>
        <taxon>Eurotiomycetes</taxon>
        <taxon>Chaetothyriomycetidae</taxon>
        <taxon>Chaetothyriales</taxon>
        <taxon>Herpotrichiellaceae</taxon>
        <taxon>Cladophialophora</taxon>
    </lineage>
</organism>
<keyword evidence="7 9" id="KW-0503">Monooxygenase</keyword>
<dbReference type="eggNOG" id="KOG0157">
    <property type="taxonomic scope" value="Eukaryota"/>
</dbReference>
<dbReference type="PANTHER" id="PTHR24305:SF210">
    <property type="entry name" value="CYTOCHROME P450 MONOOXYGENASE ASQL-RELATED"/>
    <property type="match status" value="1"/>
</dbReference>
<keyword evidence="10" id="KW-0472">Membrane</keyword>
<evidence type="ECO:0000256" key="8">
    <source>
        <dbReference type="PIRSR" id="PIRSR602403-1"/>
    </source>
</evidence>
<dbReference type="GeneID" id="19182387"/>
<dbReference type="SUPFAM" id="SSF48264">
    <property type="entry name" value="Cytochrome P450"/>
    <property type="match status" value="1"/>
</dbReference>
<keyword evidence="3 8" id="KW-0349">Heme</keyword>
<evidence type="ECO:0000256" key="9">
    <source>
        <dbReference type="RuleBase" id="RU000461"/>
    </source>
</evidence>
<protein>
    <recommendedName>
        <fullName evidence="13">Cytochrome P450 oxidoreductase</fullName>
    </recommendedName>
</protein>
<dbReference type="PRINTS" id="PR00465">
    <property type="entry name" value="EP450IV"/>
</dbReference>
<keyword evidence="12" id="KW-1185">Reference proteome</keyword>
<dbReference type="Pfam" id="PF00067">
    <property type="entry name" value="p450"/>
    <property type="match status" value="1"/>
</dbReference>
<comment type="caution">
    <text evidence="11">The sequence shown here is derived from an EMBL/GenBank/DDBJ whole genome shotgun (WGS) entry which is preliminary data.</text>
</comment>
<dbReference type="CDD" id="cd11058">
    <property type="entry name" value="CYP60B-like"/>
    <property type="match status" value="1"/>
</dbReference>
<evidence type="ECO:0000256" key="6">
    <source>
        <dbReference type="ARBA" id="ARBA00023004"/>
    </source>
</evidence>
<accession>W9VPJ9</accession>
<dbReference type="InterPro" id="IPR017972">
    <property type="entry name" value="Cyt_P450_CS"/>
</dbReference>
<keyword evidence="10" id="KW-1133">Transmembrane helix</keyword>
<dbReference type="Gene3D" id="1.10.630.10">
    <property type="entry name" value="Cytochrome P450"/>
    <property type="match status" value="1"/>
</dbReference>
<keyword evidence="10" id="KW-0812">Transmembrane</keyword>
<comment type="cofactor">
    <cofactor evidence="1 8">
        <name>heme</name>
        <dbReference type="ChEBI" id="CHEBI:30413"/>
    </cofactor>
</comment>
<feature type="transmembrane region" description="Helical" evidence="10">
    <location>
        <begin position="7"/>
        <end position="29"/>
    </location>
</feature>
<dbReference type="GO" id="GO:0004497">
    <property type="term" value="F:monooxygenase activity"/>
    <property type="evidence" value="ECO:0007669"/>
    <property type="project" value="UniProtKB-KW"/>
</dbReference>
<proteinExistence type="inferred from homology"/>
<dbReference type="EMBL" id="AMGW01000005">
    <property type="protein sequence ID" value="EXJ57468.1"/>
    <property type="molecule type" value="Genomic_DNA"/>
</dbReference>
<feature type="binding site" description="axial binding residue" evidence="8">
    <location>
        <position position="433"/>
    </location>
    <ligand>
        <name>heme</name>
        <dbReference type="ChEBI" id="CHEBI:30413"/>
    </ligand>
    <ligandPart>
        <name>Fe</name>
        <dbReference type="ChEBI" id="CHEBI:18248"/>
    </ligandPart>
</feature>
<dbReference type="InterPro" id="IPR001128">
    <property type="entry name" value="Cyt_P450"/>
</dbReference>
<dbReference type="GO" id="GO:0005506">
    <property type="term" value="F:iron ion binding"/>
    <property type="evidence" value="ECO:0007669"/>
    <property type="project" value="InterPro"/>
</dbReference>
<dbReference type="PRINTS" id="PR00385">
    <property type="entry name" value="P450"/>
</dbReference>
<name>W9VPJ9_9EURO</name>
<evidence type="ECO:0000256" key="5">
    <source>
        <dbReference type="ARBA" id="ARBA00023002"/>
    </source>
</evidence>
<dbReference type="PROSITE" id="PS00086">
    <property type="entry name" value="CYTOCHROME_P450"/>
    <property type="match status" value="1"/>
</dbReference>
<evidence type="ECO:0000256" key="1">
    <source>
        <dbReference type="ARBA" id="ARBA00001971"/>
    </source>
</evidence>
<dbReference type="VEuPathDB" id="FungiDB:A1O7_07816"/>
<gene>
    <name evidence="11" type="ORF">A1O7_07816</name>
</gene>
<dbReference type="AlphaFoldDB" id="W9VPJ9"/>
<keyword evidence="5 9" id="KW-0560">Oxidoreductase</keyword>
<dbReference type="OrthoDB" id="1470350at2759"/>
<dbReference type="RefSeq" id="XP_007760002.1">
    <property type="nucleotide sequence ID" value="XM_007761812.1"/>
</dbReference>
<sequence length="490" mass="55813">MDVSLWSALRVLAIGLGIWFPVHIVYNLYFHPLAQFPGPFWARTTLFWRFWHDLTGLSHWTIQDCHRKYGDVFRVGPNELSFASVQAYKDIYAAKGPRPLKSEFYDMLGTGFSESCVVTERDHKRALQKRALFTSAMSSKALMEQEVVIQRCIDSFVEKLGKLGGGPGGLDLTKWYMMLSFDIGGEMAFGESFGCVESETSNHWLDTIFAHLHAISIMDNIRRMPLVEKTARLIPTKWTTGIRNRITGFAREKSKRRVERSGETVDFLSNVVEKVRSGKISHEEMAAHCSIIAIASSETSATSLATITYFLLRSPAAHDRLKAEIRDQFKSPQEIDIASATKLPYLFAVIEEGLRIVPTTTVGFLRRVPYPGIEIDGHFVPGGTEVSVSGWTTARDERYFHDPLSFKPERWIDPECKDVKEASQPFSLGPRSCPGKLFAYAQMSVELAKMVWTYDMELVDPSLDWEQQVRLHFVLWKPELYVRFTERKVS</sequence>
<evidence type="ECO:0000313" key="11">
    <source>
        <dbReference type="EMBL" id="EXJ57468.1"/>
    </source>
</evidence>
<evidence type="ECO:0000256" key="7">
    <source>
        <dbReference type="ARBA" id="ARBA00023033"/>
    </source>
</evidence>
<evidence type="ECO:0000313" key="12">
    <source>
        <dbReference type="Proteomes" id="UP000019473"/>
    </source>
</evidence>
<evidence type="ECO:0000256" key="2">
    <source>
        <dbReference type="ARBA" id="ARBA00010617"/>
    </source>
</evidence>
<reference evidence="11 12" key="1">
    <citation type="submission" date="2013-03" db="EMBL/GenBank/DDBJ databases">
        <title>The Genome Sequence of Cladophialophora yegresii CBS 114405.</title>
        <authorList>
            <consortium name="The Broad Institute Genomics Platform"/>
            <person name="Cuomo C."/>
            <person name="de Hoog S."/>
            <person name="Gorbushina A."/>
            <person name="Walker B."/>
            <person name="Young S.K."/>
            <person name="Zeng Q."/>
            <person name="Gargeya S."/>
            <person name="Fitzgerald M."/>
            <person name="Haas B."/>
            <person name="Abouelleil A."/>
            <person name="Allen A.W."/>
            <person name="Alvarado L."/>
            <person name="Arachchi H.M."/>
            <person name="Berlin A.M."/>
            <person name="Chapman S.B."/>
            <person name="Gainer-Dewar J."/>
            <person name="Goldberg J."/>
            <person name="Griggs A."/>
            <person name="Gujja S."/>
            <person name="Hansen M."/>
            <person name="Howarth C."/>
            <person name="Imamovic A."/>
            <person name="Ireland A."/>
            <person name="Larimer J."/>
            <person name="McCowan C."/>
            <person name="Murphy C."/>
            <person name="Pearson M."/>
            <person name="Poon T.W."/>
            <person name="Priest M."/>
            <person name="Roberts A."/>
            <person name="Saif S."/>
            <person name="Shea T."/>
            <person name="Sisk P."/>
            <person name="Sykes S."/>
            <person name="Wortman J."/>
            <person name="Nusbaum C."/>
            <person name="Birren B."/>
        </authorList>
    </citation>
    <scope>NUCLEOTIDE SEQUENCE [LARGE SCALE GENOMIC DNA]</scope>
    <source>
        <strain evidence="11 12">CBS 114405</strain>
    </source>
</reference>
<dbReference type="GO" id="GO:0020037">
    <property type="term" value="F:heme binding"/>
    <property type="evidence" value="ECO:0007669"/>
    <property type="project" value="InterPro"/>
</dbReference>
<evidence type="ECO:0000256" key="10">
    <source>
        <dbReference type="SAM" id="Phobius"/>
    </source>
</evidence>
<comment type="similarity">
    <text evidence="2 9">Belongs to the cytochrome P450 family.</text>
</comment>
<dbReference type="Proteomes" id="UP000019473">
    <property type="component" value="Unassembled WGS sequence"/>
</dbReference>
<evidence type="ECO:0000256" key="4">
    <source>
        <dbReference type="ARBA" id="ARBA00022723"/>
    </source>
</evidence>
<keyword evidence="6 8" id="KW-0408">Iron</keyword>